<sequence length="249" mass="26398">MTVKPMPEPLSKALAMLVVGHTLSAVADHLRWPVGAVRKLALAQRGWLIGEDNRVSSPGRVRITTVPDGVHREHLEWAQQLLQGAPAPRPPAREVPPPTRRPGVAATQPAPEPVTPAPRRVAELVDVHPELPPVDEPAVPAVLAGLIGPAPVAAPPPVEEAAPAAKPARRTRPAPQEDVRPDPEPVTVPAPPKPSAAAEPAEEAPAEPEVPTKDCGRCGDPKPHAEFYRSTQTADGLSPWCKACFRAVR</sequence>
<proteinExistence type="predicted"/>
<dbReference type="Proteomes" id="UP000674234">
    <property type="component" value="Unassembled WGS sequence"/>
</dbReference>
<reference evidence="2" key="1">
    <citation type="submission" date="2021-02" db="EMBL/GenBank/DDBJ databases">
        <title>Draft genome sequence of Microbispora sp. RL4-1S isolated from rice leaves in Thailand.</title>
        <authorList>
            <person name="Muangham S."/>
            <person name="Duangmal K."/>
        </authorList>
    </citation>
    <scope>NUCLEOTIDE SEQUENCE</scope>
    <source>
        <strain evidence="2">RL4-1S</strain>
    </source>
</reference>
<feature type="compositionally biased region" description="Pro residues" evidence="1">
    <location>
        <begin position="184"/>
        <end position="194"/>
    </location>
</feature>
<accession>A0A941AQ88</accession>
<evidence type="ECO:0000313" key="3">
    <source>
        <dbReference type="Proteomes" id="UP000674234"/>
    </source>
</evidence>
<name>A0A941AQ88_9ACTN</name>
<keyword evidence="3" id="KW-1185">Reference proteome</keyword>
<dbReference type="RefSeq" id="WP_210155764.1">
    <property type="nucleotide sequence ID" value="NZ_JAFCNB010000005.1"/>
</dbReference>
<feature type="region of interest" description="Disordered" evidence="1">
    <location>
        <begin position="154"/>
        <end position="217"/>
    </location>
</feature>
<comment type="caution">
    <text evidence="2">The sequence shown here is derived from an EMBL/GenBank/DDBJ whole genome shotgun (WGS) entry which is preliminary data.</text>
</comment>
<gene>
    <name evidence="2" type="ORF">JOL79_11600</name>
</gene>
<protein>
    <submittedName>
        <fullName evidence="2">Uncharacterized protein</fullName>
    </submittedName>
</protein>
<feature type="compositionally biased region" description="Pro residues" evidence="1">
    <location>
        <begin position="87"/>
        <end position="100"/>
    </location>
</feature>
<organism evidence="2 3">
    <name type="scientific">Microbispora oryzae</name>
    <dbReference type="NCBI Taxonomy" id="2806554"/>
    <lineage>
        <taxon>Bacteria</taxon>
        <taxon>Bacillati</taxon>
        <taxon>Actinomycetota</taxon>
        <taxon>Actinomycetes</taxon>
        <taxon>Streptosporangiales</taxon>
        <taxon>Streptosporangiaceae</taxon>
        <taxon>Microbispora</taxon>
    </lineage>
</organism>
<dbReference type="AlphaFoldDB" id="A0A941AQ88"/>
<evidence type="ECO:0000256" key="1">
    <source>
        <dbReference type="SAM" id="MobiDB-lite"/>
    </source>
</evidence>
<feature type="region of interest" description="Disordered" evidence="1">
    <location>
        <begin position="83"/>
        <end position="117"/>
    </location>
</feature>
<evidence type="ECO:0000313" key="2">
    <source>
        <dbReference type="EMBL" id="MBP2704459.1"/>
    </source>
</evidence>
<dbReference type="EMBL" id="JAFCNB010000005">
    <property type="protein sequence ID" value="MBP2704459.1"/>
    <property type="molecule type" value="Genomic_DNA"/>
</dbReference>